<accession>A0A4Y7JF39</accession>
<reference evidence="1 2" key="1">
    <citation type="journal article" date="2018" name="Science">
        <title>The opium poppy genome and morphinan production.</title>
        <authorList>
            <person name="Guo L."/>
            <person name="Winzer T."/>
            <person name="Yang X."/>
            <person name="Li Y."/>
            <person name="Ning Z."/>
            <person name="He Z."/>
            <person name="Teodor R."/>
            <person name="Lu Y."/>
            <person name="Bowser T.A."/>
            <person name="Graham I.A."/>
            <person name="Ye K."/>
        </authorList>
    </citation>
    <scope>NUCLEOTIDE SEQUENCE [LARGE SCALE GENOMIC DNA]</scope>
    <source>
        <strain evidence="2">cv. HN1</strain>
        <tissue evidence="1">Leaves</tissue>
    </source>
</reference>
<evidence type="ECO:0000313" key="2">
    <source>
        <dbReference type="Proteomes" id="UP000316621"/>
    </source>
</evidence>
<protein>
    <submittedName>
        <fullName evidence="1">Uncharacterized protein</fullName>
    </submittedName>
</protein>
<evidence type="ECO:0000313" key="1">
    <source>
        <dbReference type="EMBL" id="RZC58620.1"/>
    </source>
</evidence>
<proteinExistence type="predicted"/>
<name>A0A4Y7JF39_PAPSO</name>
<dbReference type="AlphaFoldDB" id="A0A4Y7JF39"/>
<gene>
    <name evidence="1" type="ORF">C5167_005926</name>
</gene>
<sequence length="59" mass="6596">MDFGETEARSVRVNGMRQCREGIKLVIYASAEMIESSVLAGQLNYQMEAELNLSNKKKG</sequence>
<keyword evidence="2" id="KW-1185">Reference proteome</keyword>
<organism evidence="1 2">
    <name type="scientific">Papaver somniferum</name>
    <name type="common">Opium poppy</name>
    <dbReference type="NCBI Taxonomy" id="3469"/>
    <lineage>
        <taxon>Eukaryota</taxon>
        <taxon>Viridiplantae</taxon>
        <taxon>Streptophyta</taxon>
        <taxon>Embryophyta</taxon>
        <taxon>Tracheophyta</taxon>
        <taxon>Spermatophyta</taxon>
        <taxon>Magnoliopsida</taxon>
        <taxon>Ranunculales</taxon>
        <taxon>Papaveraceae</taxon>
        <taxon>Papaveroideae</taxon>
        <taxon>Papaver</taxon>
    </lineage>
</organism>
<dbReference type="Proteomes" id="UP000316621">
    <property type="component" value="Chromosome 4"/>
</dbReference>
<dbReference type="EMBL" id="CM010718">
    <property type="protein sequence ID" value="RZC58620.1"/>
    <property type="molecule type" value="Genomic_DNA"/>
</dbReference>
<dbReference type="Gramene" id="RZC58620">
    <property type="protein sequence ID" value="RZC58620"/>
    <property type="gene ID" value="C5167_005926"/>
</dbReference>